<dbReference type="Proteomes" id="UP000784294">
    <property type="component" value="Unassembled WGS sequence"/>
</dbReference>
<reference evidence="1" key="1">
    <citation type="submission" date="2018-11" db="EMBL/GenBank/DDBJ databases">
        <authorList>
            <consortium name="Pathogen Informatics"/>
        </authorList>
    </citation>
    <scope>NUCLEOTIDE SEQUENCE</scope>
</reference>
<gene>
    <name evidence="1" type="ORF">PXEA_LOCUS37623</name>
</gene>
<name>A0A3S5B9W2_9PLAT</name>
<organism evidence="1 2">
    <name type="scientific">Protopolystoma xenopodis</name>
    <dbReference type="NCBI Taxonomy" id="117903"/>
    <lineage>
        <taxon>Eukaryota</taxon>
        <taxon>Metazoa</taxon>
        <taxon>Spiralia</taxon>
        <taxon>Lophotrochozoa</taxon>
        <taxon>Platyhelminthes</taxon>
        <taxon>Monogenea</taxon>
        <taxon>Polyopisthocotylea</taxon>
        <taxon>Polystomatidea</taxon>
        <taxon>Polystomatidae</taxon>
        <taxon>Protopolystoma</taxon>
    </lineage>
</organism>
<feature type="non-terminal residue" evidence="1">
    <location>
        <position position="94"/>
    </location>
</feature>
<accession>A0A3S5B9W2</accession>
<evidence type="ECO:0000313" key="1">
    <source>
        <dbReference type="EMBL" id="VEL44183.1"/>
    </source>
</evidence>
<sequence>MRQHHRRVALHRTSLRRAKPRPFCQPPVRRPVAMLLVHSAHAVTIGSARLLARPHAARSNVGHFGQKQLPTRSQSRSLGQTVHAAMETALAIRI</sequence>
<dbReference type="EMBL" id="CAAALY010291379">
    <property type="protein sequence ID" value="VEL44183.1"/>
    <property type="molecule type" value="Genomic_DNA"/>
</dbReference>
<dbReference type="AlphaFoldDB" id="A0A3S5B9W2"/>
<proteinExistence type="predicted"/>
<protein>
    <submittedName>
        <fullName evidence="1">Uncharacterized protein</fullName>
    </submittedName>
</protein>
<comment type="caution">
    <text evidence="1">The sequence shown here is derived from an EMBL/GenBank/DDBJ whole genome shotgun (WGS) entry which is preliminary data.</text>
</comment>
<keyword evidence="2" id="KW-1185">Reference proteome</keyword>
<evidence type="ECO:0000313" key="2">
    <source>
        <dbReference type="Proteomes" id="UP000784294"/>
    </source>
</evidence>